<dbReference type="Proteomes" id="UP000015530">
    <property type="component" value="Unassembled WGS sequence"/>
</dbReference>
<proteinExistence type="predicted"/>
<organism evidence="1 2">
    <name type="scientific">Colletotrichum gloeosporioides (strain Cg-14)</name>
    <name type="common">Anthracnose fungus</name>
    <name type="synonym">Glomerella cingulata</name>
    <dbReference type="NCBI Taxonomy" id="1237896"/>
    <lineage>
        <taxon>Eukaryota</taxon>
        <taxon>Fungi</taxon>
        <taxon>Dikarya</taxon>
        <taxon>Ascomycota</taxon>
        <taxon>Pezizomycotina</taxon>
        <taxon>Sordariomycetes</taxon>
        <taxon>Hypocreomycetidae</taxon>
        <taxon>Glomerellales</taxon>
        <taxon>Glomerellaceae</taxon>
        <taxon>Colletotrichum</taxon>
        <taxon>Colletotrichum gloeosporioides species complex</taxon>
    </lineage>
</organism>
<dbReference type="AlphaFoldDB" id="T0LH46"/>
<name>T0LH46_COLGC</name>
<sequence length="29" mass="3404">MILFFAICWFFSAVKLVKELISFSTLTTF</sequence>
<gene>
    <name evidence="1" type="ORF">CGLO_13348</name>
</gene>
<accession>T0LH46</accession>
<dbReference type="HOGENOM" id="CLU_3410643_0_0_1"/>
<dbReference type="EMBL" id="AMYD01002933">
    <property type="protein sequence ID" value="EQB47495.1"/>
    <property type="molecule type" value="Genomic_DNA"/>
</dbReference>
<evidence type="ECO:0000313" key="1">
    <source>
        <dbReference type="EMBL" id="EQB47495.1"/>
    </source>
</evidence>
<protein>
    <submittedName>
        <fullName evidence="1">Uncharacterized protein</fullName>
    </submittedName>
</protein>
<comment type="caution">
    <text evidence="1">The sequence shown here is derived from an EMBL/GenBank/DDBJ whole genome shotgun (WGS) entry which is preliminary data.</text>
</comment>
<evidence type="ECO:0000313" key="2">
    <source>
        <dbReference type="Proteomes" id="UP000015530"/>
    </source>
</evidence>
<reference evidence="2" key="1">
    <citation type="journal article" date="2013" name="Mol. Plant Microbe Interact.">
        <title>Global aspects of pacC regulation of pathogenicity genes in Colletotrichum gloeosporioides as revealed by transcriptome analysis.</title>
        <authorList>
            <person name="Alkan N."/>
            <person name="Meng X."/>
            <person name="Friedlander G."/>
            <person name="Reuveni E."/>
            <person name="Sukno S."/>
            <person name="Sherman A."/>
            <person name="Thon M."/>
            <person name="Fluhr R."/>
            <person name="Prusky D."/>
        </authorList>
    </citation>
    <scope>NUCLEOTIDE SEQUENCE [LARGE SCALE GENOMIC DNA]</scope>
    <source>
        <strain evidence="2">Cg-14</strain>
    </source>
</reference>